<keyword evidence="2 6" id="KW-0645">Protease</keyword>
<dbReference type="AlphaFoldDB" id="A0A7W1WS85"/>
<dbReference type="NCBIfam" id="TIGR01543">
    <property type="entry name" value="proheadase_HK97"/>
    <property type="match status" value="1"/>
</dbReference>
<dbReference type="RefSeq" id="WP_181752349.1">
    <property type="nucleotide sequence ID" value="NZ_JACEIQ010000012.1"/>
</dbReference>
<reference evidence="6 7" key="1">
    <citation type="submission" date="2020-07" db="EMBL/GenBank/DDBJ databases">
        <authorList>
            <person name="Feng H."/>
        </authorList>
    </citation>
    <scope>NUCLEOTIDE SEQUENCE [LARGE SCALE GENOMIC DNA]</scope>
    <source>
        <strain evidence="7">s-10</strain>
    </source>
</reference>
<evidence type="ECO:0000256" key="4">
    <source>
        <dbReference type="SAM" id="MobiDB-lite"/>
    </source>
</evidence>
<dbReference type="InterPro" id="IPR054613">
    <property type="entry name" value="Peptidase_S78_dom"/>
</dbReference>
<evidence type="ECO:0000256" key="3">
    <source>
        <dbReference type="ARBA" id="ARBA00022801"/>
    </source>
</evidence>
<dbReference type="GO" id="GO:0008233">
    <property type="term" value="F:peptidase activity"/>
    <property type="evidence" value="ECO:0007669"/>
    <property type="project" value="UniProtKB-KW"/>
</dbReference>
<gene>
    <name evidence="6" type="ORF">H1191_12380</name>
</gene>
<keyword evidence="1" id="KW-1188">Viral release from host cell</keyword>
<evidence type="ECO:0000256" key="2">
    <source>
        <dbReference type="ARBA" id="ARBA00022670"/>
    </source>
</evidence>
<feature type="compositionally biased region" description="Basic and acidic residues" evidence="4">
    <location>
        <begin position="191"/>
        <end position="203"/>
    </location>
</feature>
<accession>A0A7W1WS85</accession>
<keyword evidence="7" id="KW-1185">Reference proteome</keyword>
<feature type="domain" description="Prohead serine protease" evidence="5">
    <location>
        <begin position="33"/>
        <end position="163"/>
    </location>
</feature>
<evidence type="ECO:0000313" key="6">
    <source>
        <dbReference type="EMBL" id="MBA4495105.1"/>
    </source>
</evidence>
<dbReference type="Proteomes" id="UP000535491">
    <property type="component" value="Unassembled WGS sequence"/>
</dbReference>
<sequence length="234" mass="26222">MGREDEQKDVKATGGQEVKKKEFKLYADFKAVKEEDGFIYVEGYASTFTEDLDGETVAPGAFDDTMSEYAKNPVILADHRNEIRSVVGKVVDAKIDNVGLWVKVQLSNAQDEFTKMVREKVQEGLLRAFSIGGVFEYDYPIIKRVKLLEISIVGIPANPNALFSLSKAWKGLDIEERKMQGSEPGPVGRPPIEEKAAEPEKKTVEASDFRAKFIEDYINLLTAKEELKHGLEQC</sequence>
<evidence type="ECO:0000259" key="5">
    <source>
        <dbReference type="Pfam" id="PF04586"/>
    </source>
</evidence>
<comment type="caution">
    <text evidence="6">The sequence shown here is derived from an EMBL/GenBank/DDBJ whole genome shotgun (WGS) entry which is preliminary data.</text>
</comment>
<feature type="region of interest" description="Disordered" evidence="4">
    <location>
        <begin position="178"/>
        <end position="203"/>
    </location>
</feature>
<dbReference type="EMBL" id="JACEIQ010000012">
    <property type="protein sequence ID" value="MBA4495105.1"/>
    <property type="molecule type" value="Genomic_DNA"/>
</dbReference>
<dbReference type="GO" id="GO:0006508">
    <property type="term" value="P:proteolysis"/>
    <property type="evidence" value="ECO:0007669"/>
    <property type="project" value="UniProtKB-KW"/>
</dbReference>
<evidence type="ECO:0000256" key="1">
    <source>
        <dbReference type="ARBA" id="ARBA00022612"/>
    </source>
</evidence>
<protein>
    <submittedName>
        <fullName evidence="6">HK97 family phage prohead protease</fullName>
    </submittedName>
</protein>
<evidence type="ECO:0000313" key="7">
    <source>
        <dbReference type="Proteomes" id="UP000535491"/>
    </source>
</evidence>
<name>A0A7W1WS85_9BACL</name>
<dbReference type="InterPro" id="IPR006433">
    <property type="entry name" value="Prohead_protease"/>
</dbReference>
<proteinExistence type="predicted"/>
<organism evidence="6 7">
    <name type="scientific">Paenactinomyces guangxiensis</name>
    <dbReference type="NCBI Taxonomy" id="1490290"/>
    <lineage>
        <taxon>Bacteria</taxon>
        <taxon>Bacillati</taxon>
        <taxon>Bacillota</taxon>
        <taxon>Bacilli</taxon>
        <taxon>Bacillales</taxon>
        <taxon>Thermoactinomycetaceae</taxon>
        <taxon>Paenactinomyces</taxon>
    </lineage>
</organism>
<keyword evidence="3" id="KW-0378">Hydrolase</keyword>
<dbReference type="Pfam" id="PF04586">
    <property type="entry name" value="Peptidase_S78"/>
    <property type="match status" value="1"/>
</dbReference>